<keyword evidence="2" id="KW-0812">Transmembrane</keyword>
<name>A0A552U8N2_9SPHN</name>
<dbReference type="GO" id="GO:0005886">
    <property type="term" value="C:plasma membrane"/>
    <property type="evidence" value="ECO:0007669"/>
    <property type="project" value="UniProtKB-SubCell"/>
</dbReference>
<keyword evidence="2" id="KW-1134">Transmembrane beta strand</keyword>
<feature type="compositionally biased region" description="Low complexity" evidence="3">
    <location>
        <begin position="107"/>
        <end position="118"/>
    </location>
</feature>
<dbReference type="SUPFAM" id="SSF56954">
    <property type="entry name" value="Outer membrane efflux proteins (OEP)"/>
    <property type="match status" value="1"/>
</dbReference>
<dbReference type="NCBIfam" id="TIGR01845">
    <property type="entry name" value="outer_NodT"/>
    <property type="match status" value="1"/>
</dbReference>
<dbReference type="EMBL" id="VJWA01000002">
    <property type="protein sequence ID" value="TRW14567.1"/>
    <property type="molecule type" value="Genomic_DNA"/>
</dbReference>
<dbReference type="Gene3D" id="2.20.200.10">
    <property type="entry name" value="Outer membrane efflux proteins (OEP)"/>
    <property type="match status" value="1"/>
</dbReference>
<gene>
    <name evidence="4" type="ORF">FMM06_12785</name>
</gene>
<dbReference type="OrthoDB" id="7181739at2"/>
<keyword evidence="2" id="KW-0472">Membrane</keyword>
<comment type="similarity">
    <text evidence="1 2">Belongs to the outer membrane factor (OMF) (TC 1.B.17) family.</text>
</comment>
<protein>
    <submittedName>
        <fullName evidence="4">Efflux transporter outer membrane subunit</fullName>
    </submittedName>
</protein>
<proteinExistence type="inferred from homology"/>
<feature type="region of interest" description="Disordered" evidence="3">
    <location>
        <begin position="102"/>
        <end position="145"/>
    </location>
</feature>
<organism evidence="4 5">
    <name type="scientific">Glacieibacterium frigidum</name>
    <dbReference type="NCBI Taxonomy" id="2593303"/>
    <lineage>
        <taxon>Bacteria</taxon>
        <taxon>Pseudomonadati</taxon>
        <taxon>Pseudomonadota</taxon>
        <taxon>Alphaproteobacteria</taxon>
        <taxon>Sphingomonadales</taxon>
        <taxon>Sphingosinicellaceae</taxon>
        <taxon>Glacieibacterium</taxon>
    </lineage>
</organism>
<dbReference type="Proteomes" id="UP000317894">
    <property type="component" value="Unassembled WGS sequence"/>
</dbReference>
<evidence type="ECO:0000256" key="2">
    <source>
        <dbReference type="RuleBase" id="RU362097"/>
    </source>
</evidence>
<evidence type="ECO:0000313" key="5">
    <source>
        <dbReference type="Proteomes" id="UP000317894"/>
    </source>
</evidence>
<dbReference type="AlphaFoldDB" id="A0A552U8N2"/>
<reference evidence="4 5" key="1">
    <citation type="submission" date="2019-07" db="EMBL/GenBank/DDBJ databases">
        <title>Novel species isolated from glacier.</title>
        <authorList>
            <person name="Liu Q."/>
            <person name="Xin Y.-H."/>
        </authorList>
    </citation>
    <scope>NUCLEOTIDE SEQUENCE [LARGE SCALE GENOMIC DNA]</scope>
    <source>
        <strain evidence="4 5">LB1R16</strain>
    </source>
</reference>
<evidence type="ECO:0000313" key="4">
    <source>
        <dbReference type="EMBL" id="TRW14567.1"/>
    </source>
</evidence>
<dbReference type="RefSeq" id="WP_144237772.1">
    <property type="nucleotide sequence ID" value="NZ_VJWA01000002.1"/>
</dbReference>
<evidence type="ECO:0000256" key="3">
    <source>
        <dbReference type="SAM" id="MobiDB-lite"/>
    </source>
</evidence>
<comment type="subcellular location">
    <subcellularLocation>
        <location evidence="2">Cell membrane</location>
        <topology evidence="2">Lipid-anchor</topology>
    </subcellularLocation>
</comment>
<evidence type="ECO:0000256" key="1">
    <source>
        <dbReference type="ARBA" id="ARBA00007613"/>
    </source>
</evidence>
<keyword evidence="2" id="KW-0564">Palmitate</keyword>
<keyword evidence="5" id="KW-1185">Reference proteome</keyword>
<dbReference type="PANTHER" id="PTHR30203">
    <property type="entry name" value="OUTER MEMBRANE CATION EFFLUX PROTEIN"/>
    <property type="match status" value="1"/>
</dbReference>
<comment type="caution">
    <text evidence="4">The sequence shown here is derived from an EMBL/GenBank/DDBJ whole genome shotgun (WGS) entry which is preliminary data.</text>
</comment>
<dbReference type="InterPro" id="IPR003423">
    <property type="entry name" value="OMP_efflux"/>
</dbReference>
<dbReference type="InterPro" id="IPR010131">
    <property type="entry name" value="MdtP/NodT-like"/>
</dbReference>
<keyword evidence="2" id="KW-0449">Lipoprotein</keyword>
<dbReference type="GO" id="GO:0015562">
    <property type="term" value="F:efflux transmembrane transporter activity"/>
    <property type="evidence" value="ECO:0007669"/>
    <property type="project" value="InterPro"/>
</dbReference>
<sequence>MRRFVLLLGLTALSACSFDPHYERPAPPVPPSWPRGDAYLRTSEATLPAISYRDIFRDPRLQTLIEQALANNQDLQIALGNVAAARGQYRVQRAQQLPQIGADAGLTTGRRSSTSNSNQLGGTGTGGTGTGTGTGTGVTTGTSRNTTTYEANIGLSAFEIDLFGRLRSLSRASLQEYLATEAGVRATRLSLVAEVASAYLAYATDASLLAIAADTERSAQITVRLTAARLSGGIAPRTDVRQAETILEQARADRAAQVTLVAQDRNALELLVGAPVADALLPRTIEDVDAQLGELPAGLDSRILLRRPDVVQAEYSLRAANARIGAARANFFPTISLTAVAGLASTALSSLFSGGAFNWSVGPGISLPIFDGGARRGDLQFAQGQRDVAVAQYKRAVQIAFREVADALARRGTIDAQLDAQRRLTAAAEDTEFLETARYREGISPFLNTLDTQRTLYAARRALVQTRLIRADNLVELYRVLGGDQLISDPPPTTPTRP</sequence>
<dbReference type="PROSITE" id="PS51257">
    <property type="entry name" value="PROKAR_LIPOPROTEIN"/>
    <property type="match status" value="1"/>
</dbReference>
<dbReference type="Pfam" id="PF02321">
    <property type="entry name" value="OEP"/>
    <property type="match status" value="2"/>
</dbReference>
<feature type="compositionally biased region" description="Gly residues" evidence="3">
    <location>
        <begin position="121"/>
        <end position="138"/>
    </location>
</feature>
<dbReference type="PANTHER" id="PTHR30203:SF32">
    <property type="entry name" value="CATION EFFLUX SYSTEM PROTEIN CUSC"/>
    <property type="match status" value="1"/>
</dbReference>
<accession>A0A552U8N2</accession>
<dbReference type="Gene3D" id="1.20.1600.10">
    <property type="entry name" value="Outer membrane efflux proteins (OEP)"/>
    <property type="match status" value="1"/>
</dbReference>